<evidence type="ECO:0000256" key="1">
    <source>
        <dbReference type="PROSITE-ProRule" id="PRU00042"/>
    </source>
</evidence>
<evidence type="ECO:0000313" key="4">
    <source>
        <dbReference type="EMBL" id="CAD7658163.1"/>
    </source>
</evidence>
<feature type="domain" description="C2H2-type" evidence="3">
    <location>
        <begin position="18"/>
        <end position="47"/>
    </location>
</feature>
<sequence length="166" mass="18997">MQSLRLHQKCIHKMISTFMCKFSGCDQKFEKVMDLKAHESQHRRDHNSIDFKRQPKTTLVTPSEATKSSDSPVVKTPEPRVPTPTPEVKFKCKYEGCSAEYKTRRSLAKHEEKPHLPSGDVDTIDANTGAKKCDQTAITASKDPQKQLELLQKFYAFQKEKTKTEL</sequence>
<dbReference type="Gene3D" id="3.30.160.60">
    <property type="entry name" value="Classic Zinc Finger"/>
    <property type="match status" value="1"/>
</dbReference>
<proteinExistence type="predicted"/>
<dbReference type="InterPro" id="IPR036236">
    <property type="entry name" value="Znf_C2H2_sf"/>
</dbReference>
<keyword evidence="1" id="KW-0863">Zinc-finger</keyword>
<feature type="compositionally biased region" description="Polar residues" evidence="2">
    <location>
        <begin position="56"/>
        <end position="71"/>
    </location>
</feature>
<evidence type="ECO:0000259" key="3">
    <source>
        <dbReference type="PROSITE" id="PS50157"/>
    </source>
</evidence>
<dbReference type="OrthoDB" id="9998363at2759"/>
<keyword evidence="1" id="KW-0862">Zinc</keyword>
<feature type="compositionally biased region" description="Basic and acidic residues" evidence="2">
    <location>
        <begin position="39"/>
        <end position="53"/>
    </location>
</feature>
<dbReference type="PROSITE" id="PS00028">
    <property type="entry name" value="ZINC_FINGER_C2H2_1"/>
    <property type="match status" value="2"/>
</dbReference>
<dbReference type="PROSITE" id="PS50157">
    <property type="entry name" value="ZINC_FINGER_C2H2_2"/>
    <property type="match status" value="1"/>
</dbReference>
<evidence type="ECO:0000313" key="5">
    <source>
        <dbReference type="Proteomes" id="UP000728032"/>
    </source>
</evidence>
<dbReference type="EMBL" id="CAJPVJ010014413">
    <property type="protein sequence ID" value="CAG2175349.1"/>
    <property type="molecule type" value="Genomic_DNA"/>
</dbReference>
<dbReference type="EMBL" id="OC929238">
    <property type="protein sequence ID" value="CAD7658163.1"/>
    <property type="molecule type" value="Genomic_DNA"/>
</dbReference>
<keyword evidence="1" id="KW-0479">Metal-binding</keyword>
<protein>
    <recommendedName>
        <fullName evidence="3">C2H2-type domain-containing protein</fullName>
    </recommendedName>
</protein>
<accession>A0A7R9MDI1</accession>
<dbReference type="AlphaFoldDB" id="A0A7R9MDI1"/>
<dbReference type="SUPFAM" id="SSF57667">
    <property type="entry name" value="beta-beta-alpha zinc fingers"/>
    <property type="match status" value="1"/>
</dbReference>
<feature type="region of interest" description="Disordered" evidence="2">
    <location>
        <begin position="39"/>
        <end position="87"/>
    </location>
</feature>
<evidence type="ECO:0000256" key="2">
    <source>
        <dbReference type="SAM" id="MobiDB-lite"/>
    </source>
</evidence>
<name>A0A7R9MDI1_9ACAR</name>
<reference evidence="4" key="1">
    <citation type="submission" date="2020-11" db="EMBL/GenBank/DDBJ databases">
        <authorList>
            <person name="Tran Van P."/>
        </authorList>
    </citation>
    <scope>NUCLEOTIDE SEQUENCE</scope>
</reference>
<dbReference type="InterPro" id="IPR013087">
    <property type="entry name" value="Znf_C2H2_type"/>
</dbReference>
<keyword evidence="5" id="KW-1185">Reference proteome</keyword>
<dbReference type="SMART" id="SM00355">
    <property type="entry name" value="ZnF_C2H2"/>
    <property type="match status" value="2"/>
</dbReference>
<organism evidence="4">
    <name type="scientific">Oppiella nova</name>
    <dbReference type="NCBI Taxonomy" id="334625"/>
    <lineage>
        <taxon>Eukaryota</taxon>
        <taxon>Metazoa</taxon>
        <taxon>Ecdysozoa</taxon>
        <taxon>Arthropoda</taxon>
        <taxon>Chelicerata</taxon>
        <taxon>Arachnida</taxon>
        <taxon>Acari</taxon>
        <taxon>Acariformes</taxon>
        <taxon>Sarcoptiformes</taxon>
        <taxon>Oribatida</taxon>
        <taxon>Brachypylina</taxon>
        <taxon>Oppioidea</taxon>
        <taxon>Oppiidae</taxon>
        <taxon>Oppiella</taxon>
    </lineage>
</organism>
<gene>
    <name evidence="4" type="ORF">ONB1V03_LOCUS14787</name>
</gene>
<feature type="region of interest" description="Disordered" evidence="2">
    <location>
        <begin position="105"/>
        <end position="127"/>
    </location>
</feature>
<dbReference type="GO" id="GO:0008270">
    <property type="term" value="F:zinc ion binding"/>
    <property type="evidence" value="ECO:0007669"/>
    <property type="project" value="UniProtKB-KW"/>
</dbReference>
<dbReference type="Proteomes" id="UP000728032">
    <property type="component" value="Unassembled WGS sequence"/>
</dbReference>